<comment type="caution">
    <text evidence="2">The sequence shown here is derived from an EMBL/GenBank/DDBJ whole genome shotgun (WGS) entry which is preliminary data.</text>
</comment>
<dbReference type="InterPro" id="IPR024775">
    <property type="entry name" value="DinB-like"/>
</dbReference>
<name>A0ABQ1YID0_9BACL</name>
<keyword evidence="3" id="KW-1185">Reference proteome</keyword>
<dbReference type="Proteomes" id="UP000659344">
    <property type="component" value="Unassembled WGS sequence"/>
</dbReference>
<organism evidence="2 3">
    <name type="scientific">Paenibacillus segetis</name>
    <dbReference type="NCBI Taxonomy" id="1325360"/>
    <lineage>
        <taxon>Bacteria</taxon>
        <taxon>Bacillati</taxon>
        <taxon>Bacillota</taxon>
        <taxon>Bacilli</taxon>
        <taxon>Bacillales</taxon>
        <taxon>Paenibacillaceae</taxon>
        <taxon>Paenibacillus</taxon>
    </lineage>
</organism>
<dbReference type="Gene3D" id="1.20.120.450">
    <property type="entry name" value="dinb family like domain"/>
    <property type="match status" value="1"/>
</dbReference>
<dbReference type="EMBL" id="BMFT01000001">
    <property type="protein sequence ID" value="GGH26061.1"/>
    <property type="molecule type" value="Genomic_DNA"/>
</dbReference>
<accession>A0ABQ1YID0</accession>
<dbReference type="InterPro" id="IPR034660">
    <property type="entry name" value="DinB/YfiT-like"/>
</dbReference>
<sequence length="172" mass="19708">MLIRPQEGEFLSHFQVYIDQVPEGDLLVLFQQQPEQLLQELSVISDEQANFRYAEGKWSLKEVLGHIADTERIMSYRLLRIARGDTTPLPGFEEGLFVSNGQFDQRSVTELLQDFVVVRKSTLSLVQNLDDSAWIRIGTASGGPVSVRALAYIIYGHALHHFKIIRERYFEV</sequence>
<evidence type="ECO:0000313" key="2">
    <source>
        <dbReference type="EMBL" id="GGH26061.1"/>
    </source>
</evidence>
<evidence type="ECO:0000313" key="3">
    <source>
        <dbReference type="Proteomes" id="UP000659344"/>
    </source>
</evidence>
<evidence type="ECO:0000259" key="1">
    <source>
        <dbReference type="Pfam" id="PF12867"/>
    </source>
</evidence>
<protein>
    <recommendedName>
        <fullName evidence="1">DinB-like domain-containing protein</fullName>
    </recommendedName>
</protein>
<dbReference type="SUPFAM" id="SSF109854">
    <property type="entry name" value="DinB/YfiT-like putative metalloenzymes"/>
    <property type="match status" value="1"/>
</dbReference>
<dbReference type="RefSeq" id="WP_188539474.1">
    <property type="nucleotide sequence ID" value="NZ_BMFT01000001.1"/>
</dbReference>
<reference evidence="3" key="1">
    <citation type="journal article" date="2019" name="Int. J. Syst. Evol. Microbiol.">
        <title>The Global Catalogue of Microorganisms (GCM) 10K type strain sequencing project: providing services to taxonomists for standard genome sequencing and annotation.</title>
        <authorList>
            <consortium name="The Broad Institute Genomics Platform"/>
            <consortium name="The Broad Institute Genome Sequencing Center for Infectious Disease"/>
            <person name="Wu L."/>
            <person name="Ma J."/>
        </authorList>
    </citation>
    <scope>NUCLEOTIDE SEQUENCE [LARGE SCALE GENOMIC DNA]</scope>
    <source>
        <strain evidence="3">CGMCC 1.12769</strain>
    </source>
</reference>
<gene>
    <name evidence="2" type="ORF">GCM10008013_26690</name>
</gene>
<feature type="domain" description="DinB-like" evidence="1">
    <location>
        <begin position="30"/>
        <end position="165"/>
    </location>
</feature>
<dbReference type="Pfam" id="PF12867">
    <property type="entry name" value="DinB_2"/>
    <property type="match status" value="1"/>
</dbReference>
<proteinExistence type="predicted"/>